<protein>
    <submittedName>
        <fullName evidence="2">Uncharacterized protein</fullName>
    </submittedName>
</protein>
<reference evidence="2" key="1">
    <citation type="journal article" date="2020" name="Stud. Mycol.">
        <title>101 Dothideomycetes genomes: a test case for predicting lifestyles and emergence of pathogens.</title>
        <authorList>
            <person name="Haridas S."/>
            <person name="Albert R."/>
            <person name="Binder M."/>
            <person name="Bloem J."/>
            <person name="Labutti K."/>
            <person name="Salamov A."/>
            <person name="Andreopoulos B."/>
            <person name="Baker S."/>
            <person name="Barry K."/>
            <person name="Bills G."/>
            <person name="Bluhm B."/>
            <person name="Cannon C."/>
            <person name="Castanera R."/>
            <person name="Culley D."/>
            <person name="Daum C."/>
            <person name="Ezra D."/>
            <person name="Gonzalez J."/>
            <person name="Henrissat B."/>
            <person name="Kuo A."/>
            <person name="Liang C."/>
            <person name="Lipzen A."/>
            <person name="Lutzoni F."/>
            <person name="Magnuson J."/>
            <person name="Mondo S."/>
            <person name="Nolan M."/>
            <person name="Ohm R."/>
            <person name="Pangilinan J."/>
            <person name="Park H.-J."/>
            <person name="Ramirez L."/>
            <person name="Alfaro M."/>
            <person name="Sun H."/>
            <person name="Tritt A."/>
            <person name="Yoshinaga Y."/>
            <person name="Zwiers L.-H."/>
            <person name="Turgeon B."/>
            <person name="Goodwin S."/>
            <person name="Spatafora J."/>
            <person name="Crous P."/>
            <person name="Grigoriev I."/>
        </authorList>
    </citation>
    <scope>NUCLEOTIDE SEQUENCE</scope>
    <source>
        <strain evidence="2">CBS 119925</strain>
    </source>
</reference>
<evidence type="ECO:0000256" key="1">
    <source>
        <dbReference type="SAM" id="Phobius"/>
    </source>
</evidence>
<dbReference type="AlphaFoldDB" id="A0A6A6UZY7"/>
<accession>A0A6A6UZY7</accession>
<keyword evidence="1" id="KW-1133">Transmembrane helix</keyword>
<feature type="non-terminal residue" evidence="2">
    <location>
        <position position="1"/>
    </location>
</feature>
<proteinExistence type="predicted"/>
<organism evidence="2 3">
    <name type="scientific">Sporormia fimetaria CBS 119925</name>
    <dbReference type="NCBI Taxonomy" id="1340428"/>
    <lineage>
        <taxon>Eukaryota</taxon>
        <taxon>Fungi</taxon>
        <taxon>Dikarya</taxon>
        <taxon>Ascomycota</taxon>
        <taxon>Pezizomycotina</taxon>
        <taxon>Dothideomycetes</taxon>
        <taxon>Pleosporomycetidae</taxon>
        <taxon>Pleosporales</taxon>
        <taxon>Sporormiaceae</taxon>
        <taxon>Sporormia</taxon>
    </lineage>
</organism>
<gene>
    <name evidence="2" type="ORF">M011DRAFT_412427</name>
</gene>
<name>A0A6A6UZY7_9PLEO</name>
<dbReference type="OrthoDB" id="3692311at2759"/>
<feature type="transmembrane region" description="Helical" evidence="1">
    <location>
        <begin position="465"/>
        <end position="488"/>
    </location>
</feature>
<evidence type="ECO:0000313" key="3">
    <source>
        <dbReference type="Proteomes" id="UP000799440"/>
    </source>
</evidence>
<feature type="transmembrane region" description="Helical" evidence="1">
    <location>
        <begin position="25"/>
        <end position="46"/>
    </location>
</feature>
<dbReference type="Proteomes" id="UP000799440">
    <property type="component" value="Unassembled WGS sequence"/>
</dbReference>
<keyword evidence="3" id="KW-1185">Reference proteome</keyword>
<evidence type="ECO:0000313" key="2">
    <source>
        <dbReference type="EMBL" id="KAF2742537.1"/>
    </source>
</evidence>
<keyword evidence="1" id="KW-0812">Transmembrane</keyword>
<dbReference type="EMBL" id="MU006607">
    <property type="protein sequence ID" value="KAF2742537.1"/>
    <property type="molecule type" value="Genomic_DNA"/>
</dbReference>
<keyword evidence="1" id="KW-0472">Membrane</keyword>
<sequence>FVVLSGLVFSLDKQQKSPWGEKVQAAVLFSPTVFGIMYAAIMGKALRRLGLFKAERGVKLRTLERLIGSQSVYSAVERQIGLRNLDFLGIFLILLWLLSPLGGQASLRIMSTEPRIVDLNETARYFPVEGYLTSILFAMNTLITSWNTYAPLYMTSLHLSRSHLYSPLDLWGGIKIPDIETSSEVEDGWIKFRPEHNTTYVSHLGVPVVGVPERGNSTFNMVSHYWTVACGEFRPGYNVSWSEEENEQIPGREELPSRLTFKMEVPNENETFVDVNEKPTRFTYTSLRGDVYDDVAPNVIRSNCSIGLAYVESRVDCIGRNCRVGAMRPFDMKGRRPFPTIFVRNILGVMPGTDTGLTQLMRPVLDSSTMTEKWIANPTTTFELTDDENYVNLASMPTAVFSKRLQMAINTFWDSTVANQYRMTNLAVSNYTICPANSCPRGLSFNSTALSGTKFEGEQYVCNRLYTIITIIVSWVIFVSAVISLVLAACLTTAPDILGFVSTCLRDSPYVEAQTTSHVDGLDTARTHGDVCVMIGDVRSDSVIGHAAFATMGAGVKRLEKDKLYD</sequence>
<feature type="transmembrane region" description="Helical" evidence="1">
    <location>
        <begin position="87"/>
        <end position="110"/>
    </location>
</feature>